<sequence length="420" mass="47073">MKKFLPPSLKTALYLTAFVCLISVNSFSKVQPKKQHETSNNASEIIKVKPKKLKGLIILIDFSDAPANITRDRADSVVNGLNYTEPTVTSSVRKYWLTQSRGNIDIKHDVVGYFRAPHTAAWYKAQNWTSFLTLSKQALAWFKKTNPNYDWNSLSISNDKGEEGTFLSMNFFTTDWIAGSGGTHRIDDWTAPNGKKLGQITAQNFISPWDKNINLFWICHEMGHSVWGVPDTYDHDGSSSGTGAYSVMSGNRSNGQVEAFGAPFLVEQKWVKVVDIKANENYVITEDGNTVFRCKNPSNPKEYYLIEARKKSTLGNEMIPAERGLLIWHVDDNVKTTNDKGDMTPALHYAHAIVQADGKFDLEHGRNKADAGDYFVEGNTLNSSTTPNANWWDGKPSILNISSIKFLPNNQISFFNGPNR</sequence>
<keyword evidence="3" id="KW-1185">Reference proteome</keyword>
<accession>A0A4R5MKU2</accession>
<organism evidence="2 3">
    <name type="scientific">Pedobacter changchengzhani</name>
    <dbReference type="NCBI Taxonomy" id="2529274"/>
    <lineage>
        <taxon>Bacteria</taxon>
        <taxon>Pseudomonadati</taxon>
        <taxon>Bacteroidota</taxon>
        <taxon>Sphingobacteriia</taxon>
        <taxon>Sphingobacteriales</taxon>
        <taxon>Sphingobacteriaceae</taxon>
        <taxon>Pedobacter</taxon>
    </lineage>
</organism>
<dbReference type="PANTHER" id="PTHR41775">
    <property type="entry name" value="SECRETED PROTEIN-RELATED"/>
    <property type="match status" value="1"/>
</dbReference>
<proteinExistence type="predicted"/>
<feature type="signal peptide" evidence="1">
    <location>
        <begin position="1"/>
        <end position="28"/>
    </location>
</feature>
<reference evidence="2 3" key="1">
    <citation type="submission" date="2019-02" db="EMBL/GenBank/DDBJ databases">
        <title>Pedobacter sp. nov., a novel speices isolated from soil of pinguins habitat in Antarcitica.</title>
        <authorList>
            <person name="He R.-H."/>
        </authorList>
    </citation>
    <scope>NUCLEOTIDE SEQUENCE [LARGE SCALE GENOMIC DNA]</scope>
    <source>
        <strain evidence="2 3">E01020</strain>
    </source>
</reference>
<evidence type="ECO:0000313" key="3">
    <source>
        <dbReference type="Proteomes" id="UP000295668"/>
    </source>
</evidence>
<feature type="chain" id="PRO_5020489607" description="M6 family metalloprotease domain-containing protein" evidence="1">
    <location>
        <begin position="29"/>
        <end position="420"/>
    </location>
</feature>
<dbReference type="EMBL" id="SJCY01000005">
    <property type="protein sequence ID" value="TDG36228.1"/>
    <property type="molecule type" value="Genomic_DNA"/>
</dbReference>
<comment type="caution">
    <text evidence="2">The sequence shown here is derived from an EMBL/GenBank/DDBJ whole genome shotgun (WGS) entry which is preliminary data.</text>
</comment>
<name>A0A4R5MKU2_9SPHI</name>
<dbReference type="OrthoDB" id="9813478at2"/>
<dbReference type="Proteomes" id="UP000295668">
    <property type="component" value="Unassembled WGS sequence"/>
</dbReference>
<gene>
    <name evidence="2" type="ORF">EZJ43_09500</name>
</gene>
<dbReference type="RefSeq" id="WP_133262474.1">
    <property type="nucleotide sequence ID" value="NZ_SJCY01000005.1"/>
</dbReference>
<evidence type="ECO:0000256" key="1">
    <source>
        <dbReference type="SAM" id="SignalP"/>
    </source>
</evidence>
<evidence type="ECO:0000313" key="2">
    <source>
        <dbReference type="EMBL" id="TDG36228.1"/>
    </source>
</evidence>
<dbReference type="AlphaFoldDB" id="A0A4R5MKU2"/>
<dbReference type="PANTHER" id="PTHR41775:SF1">
    <property type="entry name" value="PEPTIDASE M6-LIKE DOMAIN-CONTAINING PROTEIN"/>
    <property type="match status" value="1"/>
</dbReference>
<keyword evidence="1" id="KW-0732">Signal</keyword>
<evidence type="ECO:0008006" key="4">
    <source>
        <dbReference type="Google" id="ProtNLM"/>
    </source>
</evidence>
<protein>
    <recommendedName>
        <fullName evidence="4">M6 family metalloprotease domain-containing protein</fullName>
    </recommendedName>
</protein>